<dbReference type="GO" id="GO:0051015">
    <property type="term" value="F:actin filament binding"/>
    <property type="evidence" value="ECO:0007669"/>
    <property type="project" value="TreeGrafter"/>
</dbReference>
<dbReference type="InterPro" id="IPR029982">
    <property type="entry name" value="Kptn"/>
</dbReference>
<dbReference type="GO" id="GO:1904262">
    <property type="term" value="P:negative regulation of TORC1 signaling"/>
    <property type="evidence" value="ECO:0007669"/>
    <property type="project" value="TreeGrafter"/>
</dbReference>
<dbReference type="GO" id="GO:0034198">
    <property type="term" value="P:cellular response to amino acid starvation"/>
    <property type="evidence" value="ECO:0007669"/>
    <property type="project" value="TreeGrafter"/>
</dbReference>
<evidence type="ECO:0000256" key="1">
    <source>
        <dbReference type="SAM" id="MobiDB-lite"/>
    </source>
</evidence>
<dbReference type="EMBL" id="DAKRPA010000226">
    <property type="protein sequence ID" value="DAZ94931.1"/>
    <property type="molecule type" value="Genomic_DNA"/>
</dbReference>
<protein>
    <recommendedName>
        <fullName evidence="4">Kaptin</fullName>
    </recommendedName>
</protein>
<gene>
    <name evidence="2" type="ORF">N0F65_012648</name>
</gene>
<name>A0AAV2YM53_9STRA</name>
<dbReference type="SUPFAM" id="SSF69318">
    <property type="entry name" value="Integrin alpha N-terminal domain"/>
    <property type="match status" value="1"/>
</dbReference>
<evidence type="ECO:0000313" key="2">
    <source>
        <dbReference type="EMBL" id="DAZ94931.1"/>
    </source>
</evidence>
<dbReference type="AlphaFoldDB" id="A0AAV2YM53"/>
<feature type="region of interest" description="Disordered" evidence="1">
    <location>
        <begin position="92"/>
        <end position="112"/>
    </location>
</feature>
<dbReference type="PANTHER" id="PTHR15435:SF2">
    <property type="entry name" value="KICSTOR COMPLEX PROTEIN KAPTIN"/>
    <property type="match status" value="1"/>
</dbReference>
<organism evidence="2 3">
    <name type="scientific">Lagenidium giganteum</name>
    <dbReference type="NCBI Taxonomy" id="4803"/>
    <lineage>
        <taxon>Eukaryota</taxon>
        <taxon>Sar</taxon>
        <taxon>Stramenopiles</taxon>
        <taxon>Oomycota</taxon>
        <taxon>Peronosporomycetes</taxon>
        <taxon>Pythiales</taxon>
        <taxon>Pythiaceae</taxon>
    </lineage>
</organism>
<dbReference type="PANTHER" id="PTHR15435">
    <property type="entry name" value="KICSTOR COMPLEX PROTEIN KAPTIN"/>
    <property type="match status" value="1"/>
</dbReference>
<evidence type="ECO:0000313" key="3">
    <source>
        <dbReference type="Proteomes" id="UP001146120"/>
    </source>
</evidence>
<reference evidence="2" key="1">
    <citation type="submission" date="2022-11" db="EMBL/GenBank/DDBJ databases">
        <authorList>
            <person name="Morgan W.R."/>
            <person name="Tartar A."/>
        </authorList>
    </citation>
    <scope>NUCLEOTIDE SEQUENCE</scope>
    <source>
        <strain evidence="2">ARSEF 373</strain>
    </source>
</reference>
<dbReference type="GO" id="GO:0015629">
    <property type="term" value="C:actin cytoskeleton"/>
    <property type="evidence" value="ECO:0007669"/>
    <property type="project" value="InterPro"/>
</dbReference>
<dbReference type="Proteomes" id="UP001146120">
    <property type="component" value="Unassembled WGS sequence"/>
</dbReference>
<proteinExistence type="predicted"/>
<comment type="caution">
    <text evidence="2">The sequence shown here is derived from an EMBL/GenBank/DDBJ whole genome shotgun (WGS) entry which is preliminary data.</text>
</comment>
<dbReference type="InterPro" id="IPR028994">
    <property type="entry name" value="Integrin_alpha_N"/>
</dbReference>
<dbReference type="GO" id="GO:0007015">
    <property type="term" value="P:actin filament organization"/>
    <property type="evidence" value="ECO:0007669"/>
    <property type="project" value="InterPro"/>
</dbReference>
<reference evidence="2" key="2">
    <citation type="journal article" date="2023" name="Microbiol Resour">
        <title>Decontamination and Annotation of the Draft Genome Sequence of the Oomycete Lagenidium giganteum ARSEF 373.</title>
        <authorList>
            <person name="Morgan W.R."/>
            <person name="Tartar A."/>
        </authorList>
    </citation>
    <scope>NUCLEOTIDE SEQUENCE</scope>
    <source>
        <strain evidence="2">ARSEF 373</strain>
    </source>
</reference>
<keyword evidence="3" id="KW-1185">Reference proteome</keyword>
<dbReference type="GO" id="GO:0030027">
    <property type="term" value="C:lamellipodium"/>
    <property type="evidence" value="ECO:0007669"/>
    <property type="project" value="TreeGrafter"/>
</dbReference>
<accession>A0AAV2YM53</accession>
<evidence type="ECO:0008006" key="4">
    <source>
        <dbReference type="Google" id="ProtNLM"/>
    </source>
</evidence>
<sequence length="404" mass="44088">MRTGVFAGLKVVLRRSCVLVTTDRAVAHIVAHGDAYASQELPVQEDADEGIEVLGSGLIDSPGRMRLAVAYADVANEKFYLQVSPFPQPLSTNAGEDCATKPPEAVRADGKQRQDSIRFELVSAPTDFLSIHAEATNGDIFHGVILFRTDSMVGFGFVDERGHTSPSKQCIRLSNTQFATFFPEFADFTHPVISSFLTYGPENEGLITFGCADVYIRVFQGSVKNKLFGGPYITSDFQMDGPVTSVTLFTERILSGAKSSWNLLATCAIGYALVFSDLFKSPPTAPELLPESDMFDSVFAGLAVDVDLDGKAELLLGTDQGSLVVYKNVGTRDGRSSWRLQPKKRSDFEAFGSVYCLRKRDVNNDGIDELLLATSTGVFVLEMDQNILYTKMERILGLANPKAP</sequence>